<dbReference type="Proteomes" id="UP000542342">
    <property type="component" value="Unassembled WGS sequence"/>
</dbReference>
<protein>
    <submittedName>
        <fullName evidence="3">Tetratricopeptide repeat protein</fullName>
    </submittedName>
</protein>
<evidence type="ECO:0000256" key="1">
    <source>
        <dbReference type="SAM" id="MobiDB-lite"/>
    </source>
</evidence>
<organism evidence="3 4">
    <name type="scientific">Thermogemmata fonticola</name>
    <dbReference type="NCBI Taxonomy" id="2755323"/>
    <lineage>
        <taxon>Bacteria</taxon>
        <taxon>Pseudomonadati</taxon>
        <taxon>Planctomycetota</taxon>
        <taxon>Planctomycetia</taxon>
        <taxon>Gemmatales</taxon>
        <taxon>Gemmataceae</taxon>
        <taxon>Thermogemmata</taxon>
    </lineage>
</organism>
<keyword evidence="4" id="KW-1185">Reference proteome</keyword>
<reference evidence="3 4" key="1">
    <citation type="submission" date="2020-07" db="EMBL/GenBank/DDBJ databases">
        <title>Thermogemmata thermophila gen. nov., sp. nov., a novel moderate thermophilic planctomycete from a Kamchatka hot spring.</title>
        <authorList>
            <person name="Elcheninov A.G."/>
            <person name="Podosokorskaya O.A."/>
            <person name="Kovaleva O.L."/>
            <person name="Novikov A."/>
            <person name="Bonch-Osmolovskaya E.A."/>
            <person name="Toshchakov S.V."/>
            <person name="Kublanov I.V."/>
        </authorList>
    </citation>
    <scope>NUCLEOTIDE SEQUENCE [LARGE SCALE GENOMIC DNA]</scope>
    <source>
        <strain evidence="3 4">2918</strain>
    </source>
</reference>
<dbReference type="Pfam" id="PF13432">
    <property type="entry name" value="TPR_16"/>
    <property type="match status" value="1"/>
</dbReference>
<name>A0A7V8VEI4_9BACT</name>
<gene>
    <name evidence="3" type="ORF">H0921_10445</name>
</gene>
<proteinExistence type="predicted"/>
<dbReference type="AlphaFoldDB" id="A0A7V8VEI4"/>
<keyword evidence="2" id="KW-1133">Transmembrane helix</keyword>
<evidence type="ECO:0000313" key="4">
    <source>
        <dbReference type="Proteomes" id="UP000542342"/>
    </source>
</evidence>
<accession>A0A7V8VEI4</accession>
<dbReference type="SUPFAM" id="SSF48452">
    <property type="entry name" value="TPR-like"/>
    <property type="match status" value="2"/>
</dbReference>
<dbReference type="InterPro" id="IPR011990">
    <property type="entry name" value="TPR-like_helical_dom_sf"/>
</dbReference>
<dbReference type="EMBL" id="JACEFB010000006">
    <property type="protein sequence ID" value="MBA2226579.1"/>
    <property type="molecule type" value="Genomic_DNA"/>
</dbReference>
<sequence>MIRTEEKAVQHGQRQGIWRWWALLGVCFAAGLGASWWWKTHAGTPSSSDSDAEVLASSTNEMDEPGEKRTSVAAGTRVQEGGTHPSPLHKTASATAGTLPGKANDGDETWDLLLALGEFEKALQHYAGESGEERVPEKEWRKGLALEGLGRWDEAEKLYDEWEGKVDGDLQAWMRLGKVRCRMAKGDWEEARRWRAKVLLRSGEGDRRVVEECLILRAQEWYQRQGQPDPLDPLTEGQWAWPTSRPVHERLCEWYLHHPGRTAHKSGTVRWPWGFARVEMALRDEVAELMLTARWGEATVGEQLRRLCATLGWELRGDPDTLSRLETVRTVVEVNSVPLGEVLSALADCAGLHWRREEWRCFVQRKETRDEAAVLWRAWFWGGEHPWTDAVGLLLAQEYRDIAEGEWSRRLYRHVLERGTPEVQRLALYNWAVLEWEQGRYAAARARWYDLLDSAPGTLWASRAHWWLGRVALENGDLTAAEHHWQAVLRDQNAEWQSAALLGLAFVALLREDMHQVQRLFQHQRLPGREPYVAWADLLEGWGHYRRHPTPSRAETVANALERVAEASAFGAAGRFWAGQVWYALGQPDHMIRCYENQALRGRNPWVLRMWNAVADHYHRLGLIAQSRQRDLALLAVDPDGWGQRAALRLAEAAWQQGQVEECIHYAQRLRRAAPELQRSALLLLGRAYERANRHRQAAECFAGRWPIEE</sequence>
<keyword evidence="2" id="KW-0472">Membrane</keyword>
<evidence type="ECO:0000313" key="3">
    <source>
        <dbReference type="EMBL" id="MBA2226579.1"/>
    </source>
</evidence>
<dbReference type="RefSeq" id="WP_194538010.1">
    <property type="nucleotide sequence ID" value="NZ_JACEFB010000006.1"/>
</dbReference>
<dbReference type="Gene3D" id="1.25.40.10">
    <property type="entry name" value="Tetratricopeptide repeat domain"/>
    <property type="match status" value="3"/>
</dbReference>
<keyword evidence="2" id="KW-0812">Transmembrane</keyword>
<feature type="region of interest" description="Disordered" evidence="1">
    <location>
        <begin position="42"/>
        <end position="102"/>
    </location>
</feature>
<comment type="caution">
    <text evidence="3">The sequence shown here is derived from an EMBL/GenBank/DDBJ whole genome shotgun (WGS) entry which is preliminary data.</text>
</comment>
<evidence type="ECO:0000256" key="2">
    <source>
        <dbReference type="SAM" id="Phobius"/>
    </source>
</evidence>
<feature type="transmembrane region" description="Helical" evidence="2">
    <location>
        <begin position="20"/>
        <end position="38"/>
    </location>
</feature>